<comment type="miscellaneous">
    <text evidence="17">Bacitracin is thought to be involved in the inhibition of peptidoglycan synthesis by sequestering undecaprenyl diphosphate, thereby reducing the pool of lipid carrier available.</text>
</comment>
<dbReference type="GO" id="GO:0005886">
    <property type="term" value="C:plasma membrane"/>
    <property type="evidence" value="ECO:0007669"/>
    <property type="project" value="UniProtKB-SubCell"/>
</dbReference>
<dbReference type="STRING" id="520767.ATZ99_20560"/>
<dbReference type="RefSeq" id="WP_068749156.1">
    <property type="nucleotide sequence ID" value="NZ_LOHZ01000043.1"/>
</dbReference>
<evidence type="ECO:0000256" key="7">
    <source>
        <dbReference type="ARBA" id="ARBA00022801"/>
    </source>
</evidence>
<dbReference type="GO" id="GO:0046677">
    <property type="term" value="P:response to antibiotic"/>
    <property type="evidence" value="ECO:0007669"/>
    <property type="project" value="UniProtKB-UniRule"/>
</dbReference>
<keyword evidence="6 17" id="KW-0812">Transmembrane</keyword>
<evidence type="ECO:0000256" key="17">
    <source>
        <dbReference type="HAMAP-Rule" id="MF_01006"/>
    </source>
</evidence>
<evidence type="ECO:0000256" key="14">
    <source>
        <dbReference type="ARBA" id="ARBA00032707"/>
    </source>
</evidence>
<feature type="transmembrane region" description="Helical" evidence="17">
    <location>
        <begin position="7"/>
        <end position="30"/>
    </location>
</feature>
<comment type="subcellular location">
    <subcellularLocation>
        <location evidence="1 17">Cell membrane</location>
        <topology evidence="1 17">Multi-pass membrane protein</topology>
    </subcellularLocation>
</comment>
<reference evidence="18 19" key="1">
    <citation type="submission" date="2015-12" db="EMBL/GenBank/DDBJ databases">
        <title>Draft genome of Thermovenabulum gondwanense isolated from a red thermophilic microbial mat colonisisng an outflow channel of a bore well.</title>
        <authorList>
            <person name="Patel B.K."/>
        </authorList>
    </citation>
    <scope>NUCLEOTIDE SEQUENCE [LARGE SCALE GENOMIC DNA]</scope>
    <source>
        <strain evidence="18 19">R270</strain>
    </source>
</reference>
<evidence type="ECO:0000256" key="15">
    <source>
        <dbReference type="ARBA" id="ARBA00032932"/>
    </source>
</evidence>
<dbReference type="PANTHER" id="PTHR30622">
    <property type="entry name" value="UNDECAPRENYL-DIPHOSPHATASE"/>
    <property type="match status" value="1"/>
</dbReference>
<comment type="similarity">
    <text evidence="2 17">Belongs to the UppP family.</text>
</comment>
<feature type="transmembrane region" description="Helical" evidence="17">
    <location>
        <begin position="82"/>
        <end position="100"/>
    </location>
</feature>
<feature type="transmembrane region" description="Helical" evidence="17">
    <location>
        <begin position="186"/>
        <end position="204"/>
    </location>
</feature>
<feature type="transmembrane region" description="Helical" evidence="17">
    <location>
        <begin position="249"/>
        <end position="268"/>
    </location>
</feature>
<dbReference type="InterPro" id="IPR003824">
    <property type="entry name" value="UppP"/>
</dbReference>
<keyword evidence="10 17" id="KW-1133">Transmembrane helix</keyword>
<keyword evidence="13 17" id="KW-0961">Cell wall biogenesis/degradation</keyword>
<keyword evidence="7 17" id="KW-0378">Hydrolase</keyword>
<evidence type="ECO:0000256" key="3">
    <source>
        <dbReference type="ARBA" id="ARBA00012374"/>
    </source>
</evidence>
<evidence type="ECO:0000256" key="4">
    <source>
        <dbReference type="ARBA" id="ARBA00021581"/>
    </source>
</evidence>
<gene>
    <name evidence="17 18" type="primary">uppP</name>
    <name evidence="18" type="ORF">ATZ99_20560</name>
</gene>
<evidence type="ECO:0000256" key="8">
    <source>
        <dbReference type="ARBA" id="ARBA00022960"/>
    </source>
</evidence>
<keyword evidence="5 17" id="KW-1003">Cell membrane</keyword>
<evidence type="ECO:0000256" key="11">
    <source>
        <dbReference type="ARBA" id="ARBA00023136"/>
    </source>
</evidence>
<evidence type="ECO:0000256" key="6">
    <source>
        <dbReference type="ARBA" id="ARBA00022692"/>
    </source>
</evidence>
<dbReference type="GO" id="GO:0008360">
    <property type="term" value="P:regulation of cell shape"/>
    <property type="evidence" value="ECO:0007669"/>
    <property type="project" value="UniProtKB-KW"/>
</dbReference>
<dbReference type="NCBIfam" id="NF001390">
    <property type="entry name" value="PRK00281.1-4"/>
    <property type="match status" value="1"/>
</dbReference>
<evidence type="ECO:0000256" key="16">
    <source>
        <dbReference type="ARBA" id="ARBA00047594"/>
    </source>
</evidence>
<dbReference type="PANTHER" id="PTHR30622:SF3">
    <property type="entry name" value="UNDECAPRENYL-DIPHOSPHATASE"/>
    <property type="match status" value="1"/>
</dbReference>
<dbReference type="OrthoDB" id="9808289at2"/>
<dbReference type="NCBIfam" id="TIGR00753">
    <property type="entry name" value="undec_PP_bacA"/>
    <property type="match status" value="1"/>
</dbReference>
<keyword evidence="12 17" id="KW-0046">Antibiotic resistance</keyword>
<dbReference type="PATRIC" id="fig|520767.4.peg.2178"/>
<dbReference type="GO" id="GO:0050380">
    <property type="term" value="F:undecaprenyl-diphosphatase activity"/>
    <property type="evidence" value="ECO:0007669"/>
    <property type="project" value="UniProtKB-UniRule"/>
</dbReference>
<proteinExistence type="inferred from homology"/>
<comment type="caution">
    <text evidence="18">The sequence shown here is derived from an EMBL/GenBank/DDBJ whole genome shotgun (WGS) entry which is preliminary data.</text>
</comment>
<dbReference type="HAMAP" id="MF_01006">
    <property type="entry name" value="Undec_diphosphatase"/>
    <property type="match status" value="1"/>
</dbReference>
<evidence type="ECO:0000256" key="9">
    <source>
        <dbReference type="ARBA" id="ARBA00022984"/>
    </source>
</evidence>
<evidence type="ECO:0000256" key="12">
    <source>
        <dbReference type="ARBA" id="ARBA00023251"/>
    </source>
</evidence>
<evidence type="ECO:0000256" key="13">
    <source>
        <dbReference type="ARBA" id="ARBA00023316"/>
    </source>
</evidence>
<feature type="transmembrane region" description="Helical" evidence="17">
    <location>
        <begin position="106"/>
        <end position="127"/>
    </location>
</feature>
<dbReference type="GO" id="GO:0009252">
    <property type="term" value="P:peptidoglycan biosynthetic process"/>
    <property type="evidence" value="ECO:0007669"/>
    <property type="project" value="UniProtKB-KW"/>
</dbReference>
<comment type="catalytic activity">
    <reaction evidence="16 17">
        <text>di-trans,octa-cis-undecaprenyl diphosphate + H2O = di-trans,octa-cis-undecaprenyl phosphate + phosphate + H(+)</text>
        <dbReference type="Rhea" id="RHEA:28094"/>
        <dbReference type="ChEBI" id="CHEBI:15377"/>
        <dbReference type="ChEBI" id="CHEBI:15378"/>
        <dbReference type="ChEBI" id="CHEBI:43474"/>
        <dbReference type="ChEBI" id="CHEBI:58405"/>
        <dbReference type="ChEBI" id="CHEBI:60392"/>
        <dbReference type="EC" id="3.6.1.27"/>
    </reaction>
</comment>
<sequence length="269" mass="29084">MPLIIKAIIMGIVEGLTEFLPVSSTGHLIIAGDFLGFKGSRFNITFEIVIQLGAILAVIFYYRKKIYNSLLNLAPGRSGFRLWSNIFIAFIPSALLGVFLNDYIETYLFSSFTVAIALVVGGVLMILTENAFGRYGLNEIEKAGFGQSLLIGIAQCLALFPGMSRSASTIMGGLAAGFSLKGAAEFSFFLAIPTMIAASLFSLLKGIGAMGVLEWQALGAGFIVSFIVALIAIDKFLSYVSNRSLKPFAYYRIVFGILILFLVLSGYLK</sequence>
<evidence type="ECO:0000313" key="18">
    <source>
        <dbReference type="EMBL" id="KYO64296.1"/>
    </source>
</evidence>
<keyword evidence="8 17" id="KW-0133">Cell shape</keyword>
<dbReference type="Proteomes" id="UP000075737">
    <property type="component" value="Unassembled WGS sequence"/>
</dbReference>
<evidence type="ECO:0000256" key="5">
    <source>
        <dbReference type="ARBA" id="ARBA00022475"/>
    </source>
</evidence>
<dbReference type="EMBL" id="LOHZ01000043">
    <property type="protein sequence ID" value="KYO64296.1"/>
    <property type="molecule type" value="Genomic_DNA"/>
</dbReference>
<evidence type="ECO:0000256" key="10">
    <source>
        <dbReference type="ARBA" id="ARBA00022989"/>
    </source>
</evidence>
<dbReference type="AlphaFoldDB" id="A0A161PV71"/>
<feature type="transmembrane region" description="Helical" evidence="17">
    <location>
        <begin position="42"/>
        <end position="62"/>
    </location>
</feature>
<organism evidence="18 19">
    <name type="scientific">Thermovenabulum gondwanense</name>
    <dbReference type="NCBI Taxonomy" id="520767"/>
    <lineage>
        <taxon>Bacteria</taxon>
        <taxon>Bacillati</taxon>
        <taxon>Bacillota</taxon>
        <taxon>Clostridia</taxon>
        <taxon>Thermosediminibacterales</taxon>
        <taxon>Thermosediminibacteraceae</taxon>
        <taxon>Thermovenabulum</taxon>
    </lineage>
</organism>
<keyword evidence="9 17" id="KW-0573">Peptidoglycan synthesis</keyword>
<dbReference type="Pfam" id="PF02673">
    <property type="entry name" value="BacA"/>
    <property type="match status" value="1"/>
</dbReference>
<comment type="function">
    <text evidence="17">Catalyzes the dephosphorylation of undecaprenyl diphosphate (UPP). Confers resistance to bacitracin.</text>
</comment>
<evidence type="ECO:0000313" key="19">
    <source>
        <dbReference type="Proteomes" id="UP000075737"/>
    </source>
</evidence>
<evidence type="ECO:0000256" key="1">
    <source>
        <dbReference type="ARBA" id="ARBA00004651"/>
    </source>
</evidence>
<dbReference type="GO" id="GO:0071555">
    <property type="term" value="P:cell wall organization"/>
    <property type="evidence" value="ECO:0007669"/>
    <property type="project" value="UniProtKB-KW"/>
</dbReference>
<dbReference type="NCBIfam" id="NF001389">
    <property type="entry name" value="PRK00281.1-2"/>
    <property type="match status" value="1"/>
</dbReference>
<keyword evidence="11 17" id="KW-0472">Membrane</keyword>
<evidence type="ECO:0000256" key="2">
    <source>
        <dbReference type="ARBA" id="ARBA00010621"/>
    </source>
</evidence>
<accession>A0A161PV71</accession>
<name>A0A161PV71_9FIRM</name>
<protein>
    <recommendedName>
        <fullName evidence="4 17">Undecaprenyl-diphosphatase</fullName>
        <ecNumber evidence="3 17">3.6.1.27</ecNumber>
    </recommendedName>
    <alternativeName>
        <fullName evidence="15 17">Bacitracin resistance protein</fullName>
    </alternativeName>
    <alternativeName>
        <fullName evidence="14 17">Undecaprenyl pyrophosphate phosphatase</fullName>
    </alternativeName>
</protein>
<feature type="transmembrane region" description="Helical" evidence="17">
    <location>
        <begin position="148"/>
        <end position="166"/>
    </location>
</feature>
<keyword evidence="19" id="KW-1185">Reference proteome</keyword>
<feature type="transmembrane region" description="Helical" evidence="17">
    <location>
        <begin position="216"/>
        <end position="237"/>
    </location>
</feature>
<dbReference type="EC" id="3.6.1.27" evidence="3 17"/>